<dbReference type="Pfam" id="PF01979">
    <property type="entry name" value="Amidohydro_1"/>
    <property type="match status" value="1"/>
</dbReference>
<evidence type="ECO:0000256" key="1">
    <source>
        <dbReference type="SAM" id="SignalP"/>
    </source>
</evidence>
<dbReference type="EMBL" id="SGUG01000003">
    <property type="protein sequence ID" value="MDG0861385.1"/>
    <property type="molecule type" value="Genomic_DNA"/>
</dbReference>
<feature type="domain" description="Amidohydrolase-related" evidence="2">
    <location>
        <begin position="94"/>
        <end position="438"/>
    </location>
</feature>
<reference evidence="3" key="1">
    <citation type="submission" date="2019-02" db="EMBL/GenBank/DDBJ databases">
        <title>Draft genome of the type strain Pelomonas aquatica CCUG 52575T.</title>
        <authorList>
            <person name="Gomila M."/>
            <person name="Lalucat J."/>
        </authorList>
    </citation>
    <scope>NUCLEOTIDE SEQUENCE</scope>
    <source>
        <strain evidence="3">CCUG 52575</strain>
    </source>
</reference>
<dbReference type="SUPFAM" id="SSF51556">
    <property type="entry name" value="Metallo-dependent hydrolases"/>
    <property type="match status" value="1"/>
</dbReference>
<evidence type="ECO:0000313" key="4">
    <source>
        <dbReference type="Proteomes" id="UP001152766"/>
    </source>
</evidence>
<dbReference type="PANTHER" id="PTHR43135:SF3">
    <property type="entry name" value="ALPHA-D-RIBOSE 1-METHYLPHOSPHONATE 5-TRIPHOSPHATE DIPHOSPHATASE"/>
    <property type="match status" value="1"/>
</dbReference>
<dbReference type="Proteomes" id="UP001152766">
    <property type="component" value="Unassembled WGS sequence"/>
</dbReference>
<dbReference type="InterPro" id="IPR032466">
    <property type="entry name" value="Metal_Hydrolase"/>
</dbReference>
<organism evidence="3 4">
    <name type="scientific">Pelomonas aquatica</name>
    <dbReference type="NCBI Taxonomy" id="431058"/>
    <lineage>
        <taxon>Bacteria</taxon>
        <taxon>Pseudomonadati</taxon>
        <taxon>Pseudomonadota</taxon>
        <taxon>Betaproteobacteria</taxon>
        <taxon>Burkholderiales</taxon>
        <taxon>Sphaerotilaceae</taxon>
        <taxon>Roseateles</taxon>
    </lineage>
</organism>
<dbReference type="InterPro" id="IPR011059">
    <property type="entry name" value="Metal-dep_hydrolase_composite"/>
</dbReference>
<dbReference type="Gene3D" id="2.30.40.10">
    <property type="entry name" value="Urease, subunit C, domain 1"/>
    <property type="match status" value="1"/>
</dbReference>
<accession>A0A9X4LIB5</accession>
<dbReference type="SUPFAM" id="SSF51338">
    <property type="entry name" value="Composite domain of metallo-dependent hydrolases"/>
    <property type="match status" value="1"/>
</dbReference>
<dbReference type="InterPro" id="IPR006680">
    <property type="entry name" value="Amidohydro-rel"/>
</dbReference>
<protein>
    <submittedName>
        <fullName evidence="3">Amidohydrolase</fullName>
    </submittedName>
</protein>
<dbReference type="AlphaFoldDB" id="A0A9X4LIB5"/>
<comment type="caution">
    <text evidence="3">The sequence shown here is derived from an EMBL/GenBank/DDBJ whole genome shotgun (WGS) entry which is preliminary data.</text>
</comment>
<gene>
    <name evidence="3" type="ORF">EXJ73_02710</name>
</gene>
<dbReference type="Gene3D" id="3.20.20.140">
    <property type="entry name" value="Metal-dependent hydrolases"/>
    <property type="match status" value="2"/>
</dbReference>
<name>A0A9X4LIB5_9BURK</name>
<dbReference type="GO" id="GO:0016810">
    <property type="term" value="F:hydrolase activity, acting on carbon-nitrogen (but not peptide) bonds"/>
    <property type="evidence" value="ECO:0007669"/>
    <property type="project" value="InterPro"/>
</dbReference>
<dbReference type="InterPro" id="IPR051781">
    <property type="entry name" value="Metallo-dep_Hydrolase"/>
</dbReference>
<evidence type="ECO:0000313" key="3">
    <source>
        <dbReference type="EMBL" id="MDG0861385.1"/>
    </source>
</evidence>
<keyword evidence="4" id="KW-1185">Reference proteome</keyword>
<dbReference type="PANTHER" id="PTHR43135">
    <property type="entry name" value="ALPHA-D-RIBOSE 1-METHYLPHOSPHONATE 5-TRIPHOSPHATE DIPHOSPHATASE"/>
    <property type="match status" value="1"/>
</dbReference>
<feature type="signal peptide" evidence="1">
    <location>
        <begin position="1"/>
        <end position="21"/>
    </location>
</feature>
<keyword evidence="1" id="KW-0732">Signal</keyword>
<feature type="chain" id="PRO_5040885074" evidence="1">
    <location>
        <begin position="22"/>
        <end position="476"/>
    </location>
</feature>
<evidence type="ECO:0000259" key="2">
    <source>
        <dbReference type="Pfam" id="PF01979"/>
    </source>
</evidence>
<sequence>MRRMKKPPALLALMLAIQAFAQTPQPPGDTERYTLFQAPVTLLRNAQLFDGSGGAPREHMSVLIRDGRIADVKPDAELRAPAGALVKDLAGGALMPGFVLLHEHLFYPTERGSYGAFFQSFPLLYLAGGVTTLRTAGSMSPYADLNTWKDIREGRAVGPDMDVTAPFLNGIQAFVAQVPRLASAEDAVRQVGYWADVGATSYKGYMHLTREQLAAIVEAAHERKARVTAHLCAVTYAEAATMGIDNLEHGFFASSDFVDSKQPDACPAGDAVPRSLDALAVDDPRMAALQRRLIDRKVALTSTLTVFETFSHGRPMAPAAALDLLMPQLREQYVARYTAIQRGGPNAYGRVLAKDMAWEKQFADAGGLLVAGTDPTGYGGVIPGYSSLRQFELLREAGFDAAATVKIMTANGATYLGRSADIGRIAPGLRADLIAFAAPLDAARPALPDVAWTMKAGRAWDRARILNAWKGQVGLR</sequence>
<proteinExistence type="predicted"/>